<feature type="transmembrane region" description="Helical" evidence="7">
    <location>
        <begin position="260"/>
        <end position="278"/>
    </location>
</feature>
<evidence type="ECO:0000256" key="1">
    <source>
        <dbReference type="ARBA" id="ARBA00004651"/>
    </source>
</evidence>
<evidence type="ECO:0000313" key="12">
    <source>
        <dbReference type="Proteomes" id="UP001143362"/>
    </source>
</evidence>
<dbReference type="InterPro" id="IPR002668">
    <property type="entry name" value="CNT_N_dom"/>
</dbReference>
<evidence type="ECO:0000256" key="4">
    <source>
        <dbReference type="ARBA" id="ARBA00022692"/>
    </source>
</evidence>
<keyword evidence="3" id="KW-1003">Cell membrane</keyword>
<feature type="transmembrane region" description="Helical" evidence="7">
    <location>
        <begin position="353"/>
        <end position="376"/>
    </location>
</feature>
<organism evidence="11 12">
    <name type="scientific">Candidatus Litorirhabdus singularis</name>
    <dbReference type="NCBI Taxonomy" id="2518993"/>
    <lineage>
        <taxon>Bacteria</taxon>
        <taxon>Pseudomonadati</taxon>
        <taxon>Pseudomonadota</taxon>
        <taxon>Gammaproteobacteria</taxon>
        <taxon>Cellvibrionales</taxon>
        <taxon>Halieaceae</taxon>
        <taxon>Candidatus Litorirhabdus</taxon>
    </lineage>
</organism>
<dbReference type="Pfam" id="PF01773">
    <property type="entry name" value="Nucleos_tra2_N"/>
    <property type="match status" value="1"/>
</dbReference>
<proteinExistence type="inferred from homology"/>
<evidence type="ECO:0000259" key="8">
    <source>
        <dbReference type="Pfam" id="PF01773"/>
    </source>
</evidence>
<evidence type="ECO:0000259" key="9">
    <source>
        <dbReference type="Pfam" id="PF07662"/>
    </source>
</evidence>
<evidence type="ECO:0000259" key="10">
    <source>
        <dbReference type="Pfam" id="PF07670"/>
    </source>
</evidence>
<keyword evidence="4 7" id="KW-0812">Transmembrane</keyword>
<evidence type="ECO:0000256" key="3">
    <source>
        <dbReference type="ARBA" id="ARBA00022475"/>
    </source>
</evidence>
<dbReference type="InterPro" id="IPR011642">
    <property type="entry name" value="Gate_dom"/>
</dbReference>
<protein>
    <submittedName>
        <fullName evidence="11">Nucleoside:proton symporter</fullName>
    </submittedName>
</protein>
<sequence length="411" mass="42869">MSQAIPGLAIIIFLAWLTSSNRRAFPLRLVIVGFGVQLLLALAFLKLPVLQELLLLINKAVLSVEAATNQGTQLVFGFVGGGPAPYAITAAQHNMVLAFRALPIVIVFAALSALLWHWRIIPLLVTGFARLLAGTLGLSGAVSVGSAASVFVGMVESPLLIKPYLAKMSRHELFVLMTCGMATVAGTVMGLYAGILASVLPQALSHILVASLVSAPAAIMLAAIMVPAETDATPAVMDMSSPYQSSMDALVSGTGEGVKLFGNIIAMLIVFVALVYLADQVLGLIPTGGEPLSLIGVAGKLLAPLAYLLGIPWSEAQYAGELLATKVFINELVAYLQLAGSDSQQLSAHSQLIMTYALCGFANFGSLGIMLGGLTALCPQRRDDIMQLAPRSIWSGLLATCMTGALIGLVA</sequence>
<keyword evidence="12" id="KW-1185">Reference proteome</keyword>
<feature type="transmembrane region" description="Helical" evidence="7">
    <location>
        <begin position="97"/>
        <end position="118"/>
    </location>
</feature>
<comment type="similarity">
    <text evidence="2">Belongs to the concentrative nucleoside transporter (CNT) (TC 2.A.41) family.</text>
</comment>
<evidence type="ECO:0000256" key="5">
    <source>
        <dbReference type="ARBA" id="ARBA00022989"/>
    </source>
</evidence>
<reference evidence="11" key="1">
    <citation type="submission" date="2019-02" db="EMBL/GenBank/DDBJ databases">
        <authorList>
            <person name="Li S.-H."/>
        </authorList>
    </citation>
    <scope>NUCLEOTIDE SEQUENCE</scope>
    <source>
        <strain evidence="11">IMCC14734</strain>
    </source>
</reference>
<feature type="transmembrane region" description="Helical" evidence="7">
    <location>
        <begin position="173"/>
        <end position="195"/>
    </location>
</feature>
<feature type="domain" description="Nucleoside transporter/FeoB GTPase Gate" evidence="10">
    <location>
        <begin position="98"/>
        <end position="197"/>
    </location>
</feature>
<accession>A0ABT3TLF4</accession>
<comment type="subcellular location">
    <subcellularLocation>
        <location evidence="1">Cell membrane</location>
        <topology evidence="1">Multi-pass membrane protein</topology>
    </subcellularLocation>
</comment>
<name>A0ABT3TLF4_9GAMM</name>
<dbReference type="PANTHER" id="PTHR10590">
    <property type="entry name" value="SODIUM/NUCLEOSIDE COTRANSPORTER"/>
    <property type="match status" value="1"/>
</dbReference>
<dbReference type="PANTHER" id="PTHR10590:SF4">
    <property type="entry name" value="SOLUTE CARRIER FAMILY 28 MEMBER 3"/>
    <property type="match status" value="1"/>
</dbReference>
<feature type="transmembrane region" description="Helical" evidence="7">
    <location>
        <begin position="207"/>
        <end position="228"/>
    </location>
</feature>
<keyword evidence="5 7" id="KW-1133">Transmembrane helix</keyword>
<comment type="caution">
    <text evidence="11">The sequence shown here is derived from an EMBL/GenBank/DDBJ whole genome shotgun (WGS) entry which is preliminary data.</text>
</comment>
<keyword evidence="6 7" id="KW-0472">Membrane</keyword>
<dbReference type="RefSeq" id="WP_279246269.1">
    <property type="nucleotide sequence ID" value="NZ_SHNN01000003.1"/>
</dbReference>
<feature type="domain" description="Concentrative nucleoside transporter C-terminal" evidence="9">
    <location>
        <begin position="206"/>
        <end position="408"/>
    </location>
</feature>
<dbReference type="Pfam" id="PF07662">
    <property type="entry name" value="Nucleos_tra2_C"/>
    <property type="match status" value="1"/>
</dbReference>
<dbReference type="Pfam" id="PF07670">
    <property type="entry name" value="Gate"/>
    <property type="match status" value="1"/>
</dbReference>
<feature type="transmembrane region" description="Helical" evidence="7">
    <location>
        <begin position="30"/>
        <end position="49"/>
    </location>
</feature>
<feature type="domain" description="Concentrative nucleoside transporter N-terminal" evidence="8">
    <location>
        <begin position="7"/>
        <end position="77"/>
    </location>
</feature>
<dbReference type="InterPro" id="IPR011657">
    <property type="entry name" value="CNT_C_dom"/>
</dbReference>
<dbReference type="Proteomes" id="UP001143362">
    <property type="component" value="Unassembled WGS sequence"/>
</dbReference>
<evidence type="ECO:0000256" key="6">
    <source>
        <dbReference type="ARBA" id="ARBA00023136"/>
    </source>
</evidence>
<evidence type="ECO:0000313" key="11">
    <source>
        <dbReference type="EMBL" id="MCX2982244.1"/>
    </source>
</evidence>
<dbReference type="InterPro" id="IPR008276">
    <property type="entry name" value="C_nuclsd_transpt"/>
</dbReference>
<evidence type="ECO:0000256" key="2">
    <source>
        <dbReference type="ARBA" id="ARBA00009033"/>
    </source>
</evidence>
<gene>
    <name evidence="11" type="ORF">EYC98_15385</name>
</gene>
<dbReference type="EMBL" id="SHNN01000003">
    <property type="protein sequence ID" value="MCX2982244.1"/>
    <property type="molecule type" value="Genomic_DNA"/>
</dbReference>
<feature type="transmembrane region" description="Helical" evidence="7">
    <location>
        <begin position="388"/>
        <end position="410"/>
    </location>
</feature>
<feature type="transmembrane region" description="Helical" evidence="7">
    <location>
        <begin position="138"/>
        <end position="161"/>
    </location>
</feature>
<evidence type="ECO:0000256" key="7">
    <source>
        <dbReference type="SAM" id="Phobius"/>
    </source>
</evidence>